<evidence type="ECO:0000256" key="1">
    <source>
        <dbReference type="ARBA" id="ARBA00023125"/>
    </source>
</evidence>
<dbReference type="SMART" id="SM00530">
    <property type="entry name" value="HTH_XRE"/>
    <property type="match status" value="1"/>
</dbReference>
<keyword evidence="1" id="KW-0238">DNA-binding</keyword>
<reference evidence="3 4" key="1">
    <citation type="journal article" date="2020" name="Cell Host Microbe">
        <title>Functional and Genomic Variation between Human-Derived Isolates of Lachnospiraceae Reveals Inter- and Intra-Species Diversity.</title>
        <authorList>
            <person name="Sorbara M.T."/>
            <person name="Littmann E.R."/>
            <person name="Fontana E."/>
            <person name="Moody T.U."/>
            <person name="Kohout C.E."/>
            <person name="Gjonbalaj M."/>
            <person name="Eaton V."/>
            <person name="Seok R."/>
            <person name="Leiner I.M."/>
            <person name="Pamer E.G."/>
        </authorList>
    </citation>
    <scope>NUCLEOTIDE SEQUENCE [LARGE SCALE GENOMIC DNA]</scope>
    <source>
        <strain evidence="3 4">MSK.14.57</strain>
    </source>
</reference>
<accession>A0ABX2HYC2</accession>
<dbReference type="InterPro" id="IPR010982">
    <property type="entry name" value="Lambda_DNA-bd_dom_sf"/>
</dbReference>
<dbReference type="PANTHER" id="PTHR46797">
    <property type="entry name" value="HTH-TYPE TRANSCRIPTIONAL REGULATOR"/>
    <property type="match status" value="1"/>
</dbReference>
<dbReference type="Pfam" id="PF01381">
    <property type="entry name" value="HTH_3"/>
    <property type="match status" value="1"/>
</dbReference>
<dbReference type="InterPro" id="IPR050807">
    <property type="entry name" value="TransReg_Diox_bact_type"/>
</dbReference>
<dbReference type="Proteomes" id="UP001644750">
    <property type="component" value="Unassembled WGS sequence"/>
</dbReference>
<organism evidence="3 4">
    <name type="scientific">Anaerostipes hadrus</name>
    <dbReference type="NCBI Taxonomy" id="649756"/>
    <lineage>
        <taxon>Bacteria</taxon>
        <taxon>Bacillati</taxon>
        <taxon>Bacillota</taxon>
        <taxon>Clostridia</taxon>
        <taxon>Lachnospirales</taxon>
        <taxon>Lachnospiraceae</taxon>
        <taxon>Anaerostipes</taxon>
    </lineage>
</organism>
<dbReference type="PANTHER" id="PTHR46797:SF1">
    <property type="entry name" value="METHYLPHOSPHONATE SYNTHASE"/>
    <property type="match status" value="1"/>
</dbReference>
<proteinExistence type="predicted"/>
<keyword evidence="4" id="KW-1185">Reference proteome</keyword>
<evidence type="ECO:0000259" key="2">
    <source>
        <dbReference type="PROSITE" id="PS50943"/>
    </source>
</evidence>
<feature type="domain" description="HTH cro/C1-type" evidence="2">
    <location>
        <begin position="52"/>
        <end position="106"/>
    </location>
</feature>
<evidence type="ECO:0000313" key="4">
    <source>
        <dbReference type="Proteomes" id="UP001644750"/>
    </source>
</evidence>
<dbReference type="CDD" id="cd00093">
    <property type="entry name" value="HTH_XRE"/>
    <property type="match status" value="1"/>
</dbReference>
<gene>
    <name evidence="3" type="ORF">G5A72_08840</name>
</gene>
<dbReference type="InterPro" id="IPR001387">
    <property type="entry name" value="Cro/C1-type_HTH"/>
</dbReference>
<dbReference type="SUPFAM" id="SSF47413">
    <property type="entry name" value="lambda repressor-like DNA-binding domains"/>
    <property type="match status" value="1"/>
</dbReference>
<comment type="caution">
    <text evidence="3">The sequence shown here is derived from an EMBL/GenBank/DDBJ whole genome shotgun (WGS) entry which is preliminary data.</text>
</comment>
<dbReference type="PROSITE" id="PS50943">
    <property type="entry name" value="HTH_CROC1"/>
    <property type="match status" value="1"/>
</dbReference>
<name>A0ABX2HYC2_ANAHA</name>
<evidence type="ECO:0000313" key="3">
    <source>
        <dbReference type="EMBL" id="NSJ79686.1"/>
    </source>
</evidence>
<dbReference type="Gene3D" id="1.10.260.40">
    <property type="entry name" value="lambda repressor-like DNA-binding domains"/>
    <property type="match status" value="1"/>
</dbReference>
<sequence length="151" mass="16795">MVRKSRCLIPRYHIYKCCLQQNVLNSSPVKQRGTVLGNRVGSQELIQLGERVRQKRKDCHLSQETLAEKVGISVNTVSRIEGGQAAISIEIFVKLVEVLGADANELLGKNPEGDRNPAHKMVSRVLNLQPKEQKIVIQTISALMDGIEGIR</sequence>
<dbReference type="EMBL" id="JAAITB010000018">
    <property type="protein sequence ID" value="NSJ79686.1"/>
    <property type="molecule type" value="Genomic_DNA"/>
</dbReference>
<protein>
    <submittedName>
        <fullName evidence="3">Helix-turn-helix transcriptional regulator</fullName>
    </submittedName>
</protein>